<keyword evidence="2" id="KW-1185">Reference proteome</keyword>
<sequence>MKFLRYPVPLDDESLLSYIYRLSNLNSCPVEWILKELKYKEVKYKNRINSVTAAKRLKMISQAISLNYDDVLTYNRYNSDNISNTKEGIIRGPNDKTQILYAKQILT</sequence>
<accession>A0ABS6FZU9</accession>
<dbReference type="EMBL" id="JAHLQK010000002">
    <property type="protein sequence ID" value="MBU5675770.1"/>
    <property type="molecule type" value="Genomic_DNA"/>
</dbReference>
<evidence type="ECO:0000313" key="2">
    <source>
        <dbReference type="Proteomes" id="UP000779508"/>
    </source>
</evidence>
<protein>
    <submittedName>
        <fullName evidence="1">TniQ family protein</fullName>
    </submittedName>
</protein>
<dbReference type="RefSeq" id="WP_216415272.1">
    <property type="nucleotide sequence ID" value="NZ_JAHLQK010000002.1"/>
</dbReference>
<dbReference type="Proteomes" id="UP000779508">
    <property type="component" value="Unassembled WGS sequence"/>
</dbReference>
<name>A0ABS6FZU9_9FIRM</name>
<comment type="caution">
    <text evidence="1">The sequence shown here is derived from an EMBL/GenBank/DDBJ whole genome shotgun (WGS) entry which is preliminary data.</text>
</comment>
<proteinExistence type="predicted"/>
<gene>
    <name evidence="1" type="ORF">KQI88_05020</name>
</gene>
<evidence type="ECO:0000313" key="1">
    <source>
        <dbReference type="EMBL" id="MBU5675770.1"/>
    </source>
</evidence>
<organism evidence="1 2">
    <name type="scientific">Alkaliphilus flagellatus</name>
    <dbReference type="NCBI Taxonomy" id="2841507"/>
    <lineage>
        <taxon>Bacteria</taxon>
        <taxon>Bacillati</taxon>
        <taxon>Bacillota</taxon>
        <taxon>Clostridia</taxon>
        <taxon>Peptostreptococcales</taxon>
        <taxon>Natronincolaceae</taxon>
        <taxon>Alkaliphilus</taxon>
    </lineage>
</organism>
<reference evidence="1 2" key="1">
    <citation type="submission" date="2021-06" db="EMBL/GenBank/DDBJ databases">
        <authorList>
            <person name="Sun Q."/>
            <person name="Li D."/>
        </authorList>
    </citation>
    <scope>NUCLEOTIDE SEQUENCE [LARGE SCALE GENOMIC DNA]</scope>
    <source>
        <strain evidence="1 2">MSJ-5</strain>
    </source>
</reference>